<comment type="similarity">
    <text evidence="1">Belongs to the glycosyl hydrolase 3 family.</text>
</comment>
<keyword evidence="2" id="KW-0732">Signal</keyword>
<dbReference type="InterPro" id="IPR026891">
    <property type="entry name" value="Fn3-like"/>
</dbReference>
<dbReference type="PANTHER" id="PTHR42721:SF3">
    <property type="entry name" value="BETA-D-XYLOSIDASE 5-RELATED"/>
    <property type="match status" value="1"/>
</dbReference>
<dbReference type="CDD" id="cd23343">
    <property type="entry name" value="beta-trefoil_FSCN_BglX-like"/>
    <property type="match status" value="1"/>
</dbReference>
<dbReference type="InterPro" id="IPR013783">
    <property type="entry name" value="Ig-like_fold"/>
</dbReference>
<dbReference type="EMBL" id="JALQCY010000007">
    <property type="protein sequence ID" value="MCK9795803.1"/>
    <property type="molecule type" value="Genomic_DNA"/>
</dbReference>
<keyword evidence="7" id="KW-1185">Reference proteome</keyword>
<evidence type="ECO:0000256" key="2">
    <source>
        <dbReference type="ARBA" id="ARBA00022729"/>
    </source>
</evidence>
<dbReference type="InterPro" id="IPR044993">
    <property type="entry name" value="BXL"/>
</dbReference>
<evidence type="ECO:0000313" key="6">
    <source>
        <dbReference type="EMBL" id="MCK9795803.1"/>
    </source>
</evidence>
<feature type="region of interest" description="Disordered" evidence="4">
    <location>
        <begin position="693"/>
        <end position="717"/>
    </location>
</feature>
<dbReference type="GO" id="GO:0016787">
    <property type="term" value="F:hydrolase activity"/>
    <property type="evidence" value="ECO:0007669"/>
    <property type="project" value="UniProtKB-KW"/>
</dbReference>
<dbReference type="SUPFAM" id="SSF50405">
    <property type="entry name" value="Actin-crosslinking proteins"/>
    <property type="match status" value="1"/>
</dbReference>
<name>A0ABT0J8I5_9MICO</name>
<dbReference type="InterPro" id="IPR017853">
    <property type="entry name" value="GH"/>
</dbReference>
<protein>
    <submittedName>
        <fullName evidence="6">Glycoside hydrolase family 3 C-terminal domain-containing protein</fullName>
    </submittedName>
</protein>
<dbReference type="Pfam" id="PF00933">
    <property type="entry name" value="Glyco_hydro_3"/>
    <property type="match status" value="1"/>
</dbReference>
<evidence type="ECO:0000256" key="3">
    <source>
        <dbReference type="ARBA" id="ARBA00022801"/>
    </source>
</evidence>
<dbReference type="InterPro" id="IPR036962">
    <property type="entry name" value="Glyco_hydro_3_N_sf"/>
</dbReference>
<dbReference type="Gene3D" id="3.40.50.1700">
    <property type="entry name" value="Glycoside hydrolase family 3 C-terminal domain"/>
    <property type="match status" value="1"/>
</dbReference>
<gene>
    <name evidence="6" type="ORF">M1843_18830</name>
</gene>
<dbReference type="Gene3D" id="3.20.20.300">
    <property type="entry name" value="Glycoside hydrolase, family 3, N-terminal domain"/>
    <property type="match status" value="1"/>
</dbReference>
<dbReference type="Proteomes" id="UP001651050">
    <property type="component" value="Unassembled WGS sequence"/>
</dbReference>
<dbReference type="Gene3D" id="2.60.120.380">
    <property type="match status" value="1"/>
</dbReference>
<dbReference type="Pfam" id="PF01915">
    <property type="entry name" value="Glyco_hydro_3_C"/>
    <property type="match status" value="1"/>
</dbReference>
<dbReference type="PRINTS" id="PR00133">
    <property type="entry name" value="GLHYDRLASE3"/>
</dbReference>
<dbReference type="Pfam" id="PF14310">
    <property type="entry name" value="Fn3-like"/>
    <property type="match status" value="1"/>
</dbReference>
<keyword evidence="3 6" id="KW-0378">Hydrolase</keyword>
<dbReference type="SMART" id="SM01217">
    <property type="entry name" value="Fn3_like"/>
    <property type="match status" value="1"/>
</dbReference>
<dbReference type="PANTHER" id="PTHR42721">
    <property type="entry name" value="SUGAR HYDROLASE-RELATED"/>
    <property type="match status" value="1"/>
</dbReference>
<reference evidence="6 7" key="1">
    <citation type="submission" date="2022-02" db="EMBL/GenBank/DDBJ databases">
        <title>The car tank lid bacteriome: a reservoir of bacteria with potential in bioremediation of fuel.</title>
        <authorList>
            <person name="Vidal-Verdu A."/>
            <person name="Gomez-Martinez D."/>
            <person name="Latorre-Perez A."/>
            <person name="Pereto J."/>
            <person name="Porcar M."/>
        </authorList>
    </citation>
    <scope>NUCLEOTIDE SEQUENCE [LARGE SCALE GENOMIC DNA]</scope>
    <source>
        <strain evidence="6 7">4D.3</strain>
    </source>
</reference>
<dbReference type="SUPFAM" id="SSF52279">
    <property type="entry name" value="Beta-D-glucan exohydrolase, C-terminal domain"/>
    <property type="match status" value="1"/>
</dbReference>
<accession>A0ABT0J8I5</accession>
<proteinExistence type="inferred from homology"/>
<dbReference type="InterPro" id="IPR002772">
    <property type="entry name" value="Glyco_hydro_3_C"/>
</dbReference>
<sequence length="983" mass="103573">MTTAERAADLLSRLSRAERLAMLHQAAPAVGRLGLAAFRTGTEGLHGVSWLGTATVFPQPVGLAATWDPSLVRRVGDAVATEVRAKHAADPSVSLNVWAPVVNPLRHPAWGRTEEGYSEDPHLAAQLGTAFSAGLRGDHPRVWKTVPTLKHFLAYGNETDRAVTSSSLSLRTLHELELPAYRAAIEAGVAGAVMPSYNLVNGRPNHVARELLDELRRWAPGSVAVVSDAGAPTNLVVGERYYADHVASHAAALRAGVDSFTDNDADAEPTTARLTTALEQGLLTDDDVDRAVLRLLELRIRTGELDGDADPWAAVGADAIDLPAHRELAREAVARSVVVLANDGRLLPLARPGRVAVVGPLADLVLTDWYSGTPPYAVGLASALSERYPEADVTVATGADTVALRALSTGAYVTVSTDGAVVTATAPRADGATHFEVTDWGDGVLTLRSAASGRLLTGAGWILRADADRVGGWVAQETFRRHHHTDGTWSLQHVGSGRWVRVQHGTATLVAEAHRPEDAERFAWRTVRSGLVDVAAAAASADVVLVVAGNDPHVAGRETEDRPHLRLPVATTEVWRTAREACDRAVLVVTSSYPYVLGPETADADAVVWSSHGGQELGHGLVDVLAGDVEPSGRLAQGWPATEEQPGDLLDYDQAAQGATYRYGADDGAFPFGHGLSYTTVAYEELVLDRPELGAPAPTHDHPALGPTRSTADDGETVGARVTVRNTGRRPVDELVQLYSLADDPVPDGADRSASGGLPIPRPRRLLLAYARVHLEPGEAREVVLRSDVTRLAVWDVAASVPGAPEDWVHVGALRVQPGRYTLAAGRSSADLPLRATLTVTGVEPGPRPFAGSAVPAIAATHTDGLVLSDLAPEAGAVLEVAPGRAHGVARYDRVVLQGAASVTLRLASARPVHGAVGIEARTGGTWRRLGAVPAPVVGPDEGTAARYRWDQVTTALADAPEGVTDLRVVLPAGARLAELAFA</sequence>
<dbReference type="InterPro" id="IPR036881">
    <property type="entry name" value="Glyco_hydro_3_C_sf"/>
</dbReference>
<comment type="caution">
    <text evidence="6">The sequence shown here is derived from an EMBL/GenBank/DDBJ whole genome shotgun (WGS) entry which is preliminary data.</text>
</comment>
<organism evidence="6 7">
    <name type="scientific">Isoptericola peretonis</name>
    <dbReference type="NCBI Taxonomy" id="2918523"/>
    <lineage>
        <taxon>Bacteria</taxon>
        <taxon>Bacillati</taxon>
        <taxon>Actinomycetota</taxon>
        <taxon>Actinomycetes</taxon>
        <taxon>Micrococcales</taxon>
        <taxon>Promicromonosporaceae</taxon>
        <taxon>Isoptericola</taxon>
    </lineage>
</organism>
<dbReference type="InterPro" id="IPR008999">
    <property type="entry name" value="Actin-crosslinking"/>
</dbReference>
<dbReference type="Gene3D" id="2.60.40.10">
    <property type="entry name" value="Immunoglobulins"/>
    <property type="match status" value="1"/>
</dbReference>
<dbReference type="InterPro" id="IPR001764">
    <property type="entry name" value="Glyco_hydro_3_N"/>
</dbReference>
<evidence type="ECO:0000313" key="7">
    <source>
        <dbReference type="Proteomes" id="UP001651050"/>
    </source>
</evidence>
<evidence type="ECO:0000256" key="4">
    <source>
        <dbReference type="SAM" id="MobiDB-lite"/>
    </source>
</evidence>
<evidence type="ECO:0000256" key="1">
    <source>
        <dbReference type="ARBA" id="ARBA00005336"/>
    </source>
</evidence>
<evidence type="ECO:0000259" key="5">
    <source>
        <dbReference type="SMART" id="SM01217"/>
    </source>
</evidence>
<dbReference type="SUPFAM" id="SSF51445">
    <property type="entry name" value="(Trans)glycosidases"/>
    <property type="match status" value="1"/>
</dbReference>
<feature type="domain" description="Fibronectin type III-like" evidence="5">
    <location>
        <begin position="734"/>
        <end position="829"/>
    </location>
</feature>